<name>A0AC60PTF4_IXOPE</name>
<organism evidence="1 2">
    <name type="scientific">Ixodes persulcatus</name>
    <name type="common">Taiga tick</name>
    <dbReference type="NCBI Taxonomy" id="34615"/>
    <lineage>
        <taxon>Eukaryota</taxon>
        <taxon>Metazoa</taxon>
        <taxon>Ecdysozoa</taxon>
        <taxon>Arthropoda</taxon>
        <taxon>Chelicerata</taxon>
        <taxon>Arachnida</taxon>
        <taxon>Acari</taxon>
        <taxon>Parasitiformes</taxon>
        <taxon>Ixodida</taxon>
        <taxon>Ixodoidea</taxon>
        <taxon>Ixodidae</taxon>
        <taxon>Ixodinae</taxon>
        <taxon>Ixodes</taxon>
    </lineage>
</organism>
<proteinExistence type="predicted"/>
<reference evidence="1 2" key="1">
    <citation type="journal article" date="2020" name="Cell">
        <title>Large-Scale Comparative Analyses of Tick Genomes Elucidate Their Genetic Diversity and Vector Capacities.</title>
        <authorList>
            <consortium name="Tick Genome and Microbiome Consortium (TIGMIC)"/>
            <person name="Jia N."/>
            <person name="Wang J."/>
            <person name="Shi W."/>
            <person name="Du L."/>
            <person name="Sun Y."/>
            <person name="Zhan W."/>
            <person name="Jiang J.F."/>
            <person name="Wang Q."/>
            <person name="Zhang B."/>
            <person name="Ji P."/>
            <person name="Bell-Sakyi L."/>
            <person name="Cui X.M."/>
            <person name="Yuan T.T."/>
            <person name="Jiang B.G."/>
            <person name="Yang W.F."/>
            <person name="Lam T.T."/>
            <person name="Chang Q.C."/>
            <person name="Ding S.J."/>
            <person name="Wang X.J."/>
            <person name="Zhu J.G."/>
            <person name="Ruan X.D."/>
            <person name="Zhao L."/>
            <person name="Wei J.T."/>
            <person name="Ye R.Z."/>
            <person name="Que T.C."/>
            <person name="Du C.H."/>
            <person name="Zhou Y.H."/>
            <person name="Cheng J.X."/>
            <person name="Dai P.F."/>
            <person name="Guo W.B."/>
            <person name="Han X.H."/>
            <person name="Huang E.J."/>
            <person name="Li L.F."/>
            <person name="Wei W."/>
            <person name="Gao Y.C."/>
            <person name="Liu J.Z."/>
            <person name="Shao H.Z."/>
            <person name="Wang X."/>
            <person name="Wang C.C."/>
            <person name="Yang T.C."/>
            <person name="Huo Q.B."/>
            <person name="Li W."/>
            <person name="Chen H.Y."/>
            <person name="Chen S.E."/>
            <person name="Zhou L.G."/>
            <person name="Ni X.B."/>
            <person name="Tian J.H."/>
            <person name="Sheng Y."/>
            <person name="Liu T."/>
            <person name="Pan Y.S."/>
            <person name="Xia L.Y."/>
            <person name="Li J."/>
            <person name="Zhao F."/>
            <person name="Cao W.C."/>
        </authorList>
    </citation>
    <scope>NUCLEOTIDE SEQUENCE [LARGE SCALE GENOMIC DNA]</scope>
    <source>
        <strain evidence="1">Iper-2018</strain>
    </source>
</reference>
<dbReference type="EMBL" id="JABSTQ010009975">
    <property type="protein sequence ID" value="KAG0424407.1"/>
    <property type="molecule type" value="Genomic_DNA"/>
</dbReference>
<evidence type="ECO:0000313" key="2">
    <source>
        <dbReference type="Proteomes" id="UP000805193"/>
    </source>
</evidence>
<accession>A0AC60PTF4</accession>
<sequence length="221" mass="24189">MDLRRGNSSSANAGAWPQQVPSPEAPMVLASETVRQSSAAAPSTTKVARTSHPSPPLAQKPLREQGKLEDRAAYLIEKQPDPKEAETVATASGGTPERSFEPSPKNTKALRQEDIQHNNERSRPRTLKRGRKIREGDVSPCADHGSESPEMSKGLRRTDEGPVLKSPQTEMERPRMDIPAAKVSGKEKTRAEIPSYKTSALASARQQEIHSPGVPFRRETN</sequence>
<protein>
    <submittedName>
        <fullName evidence="1">Uncharacterized protein</fullName>
    </submittedName>
</protein>
<comment type="caution">
    <text evidence="1">The sequence shown here is derived from an EMBL/GenBank/DDBJ whole genome shotgun (WGS) entry which is preliminary data.</text>
</comment>
<dbReference type="Proteomes" id="UP000805193">
    <property type="component" value="Unassembled WGS sequence"/>
</dbReference>
<evidence type="ECO:0000313" key="1">
    <source>
        <dbReference type="EMBL" id="KAG0424407.1"/>
    </source>
</evidence>
<gene>
    <name evidence="1" type="ORF">HPB47_028344</name>
</gene>
<keyword evidence="2" id="KW-1185">Reference proteome</keyword>